<dbReference type="SMART" id="SM00465">
    <property type="entry name" value="GIYc"/>
    <property type="match status" value="1"/>
</dbReference>
<dbReference type="Pfam" id="PF01541">
    <property type="entry name" value="GIY-YIG"/>
    <property type="match status" value="1"/>
</dbReference>
<dbReference type="EMBL" id="SNWP01000010">
    <property type="protein sequence ID" value="TDO28724.1"/>
    <property type="molecule type" value="Genomic_DNA"/>
</dbReference>
<dbReference type="AlphaFoldDB" id="A0A4R6J0J4"/>
<comment type="caution">
    <text evidence="3">The sequence shown here is derived from an EMBL/GenBank/DDBJ whole genome shotgun (WGS) entry which is preliminary data.</text>
</comment>
<dbReference type="SUPFAM" id="SSF82771">
    <property type="entry name" value="GIY-YIG endonuclease"/>
    <property type="match status" value="1"/>
</dbReference>
<keyword evidence="4" id="KW-1185">Reference proteome</keyword>
<keyword evidence="3" id="KW-0540">Nuclease</keyword>
<dbReference type="Gene3D" id="3.40.1440.10">
    <property type="entry name" value="GIY-YIG endonuclease"/>
    <property type="match status" value="1"/>
</dbReference>
<evidence type="ECO:0000256" key="1">
    <source>
        <dbReference type="ARBA" id="ARBA00007435"/>
    </source>
</evidence>
<evidence type="ECO:0000259" key="2">
    <source>
        <dbReference type="PROSITE" id="PS50164"/>
    </source>
</evidence>
<dbReference type="CDD" id="cd10448">
    <property type="entry name" value="GIY-YIG_unchar_3"/>
    <property type="match status" value="1"/>
</dbReference>
<gene>
    <name evidence="3" type="ORF">BC659_0804</name>
</gene>
<organism evidence="3 4">
    <name type="scientific">Sediminibacterium goheungense</name>
    <dbReference type="NCBI Taxonomy" id="1086393"/>
    <lineage>
        <taxon>Bacteria</taxon>
        <taxon>Pseudomonadati</taxon>
        <taxon>Bacteroidota</taxon>
        <taxon>Chitinophagia</taxon>
        <taxon>Chitinophagales</taxon>
        <taxon>Chitinophagaceae</taxon>
        <taxon>Sediminibacterium</taxon>
    </lineage>
</organism>
<evidence type="ECO:0000313" key="4">
    <source>
        <dbReference type="Proteomes" id="UP000295741"/>
    </source>
</evidence>
<accession>A0A4R6J0J4</accession>
<name>A0A4R6J0J4_9BACT</name>
<reference evidence="3 4" key="1">
    <citation type="submission" date="2019-03" db="EMBL/GenBank/DDBJ databases">
        <title>Genomic Encyclopedia of Archaeal and Bacterial Type Strains, Phase II (KMG-II): from individual species to whole genera.</title>
        <authorList>
            <person name="Goeker M."/>
        </authorList>
    </citation>
    <scope>NUCLEOTIDE SEQUENCE [LARGE SCALE GENOMIC DNA]</scope>
    <source>
        <strain evidence="3 4">DSM 28323</strain>
    </source>
</reference>
<dbReference type="InterPro" id="IPR035901">
    <property type="entry name" value="GIY-YIG_endonuc_sf"/>
</dbReference>
<dbReference type="GO" id="GO:0004519">
    <property type="term" value="F:endonuclease activity"/>
    <property type="evidence" value="ECO:0007669"/>
    <property type="project" value="UniProtKB-KW"/>
</dbReference>
<evidence type="ECO:0000313" key="3">
    <source>
        <dbReference type="EMBL" id="TDO28724.1"/>
    </source>
</evidence>
<dbReference type="Proteomes" id="UP000295741">
    <property type="component" value="Unassembled WGS sequence"/>
</dbReference>
<keyword evidence="3" id="KW-0255">Endonuclease</keyword>
<proteinExistence type="inferred from homology"/>
<dbReference type="PANTHER" id="PTHR34477">
    <property type="entry name" value="UPF0213 PROTEIN YHBQ"/>
    <property type="match status" value="1"/>
</dbReference>
<protein>
    <submittedName>
        <fullName evidence="3">Putative endonuclease</fullName>
    </submittedName>
</protein>
<dbReference type="OrthoDB" id="1495241at2"/>
<dbReference type="PANTHER" id="PTHR34477:SF5">
    <property type="entry name" value="BSL5627 PROTEIN"/>
    <property type="match status" value="1"/>
</dbReference>
<dbReference type="RefSeq" id="WP_133473352.1">
    <property type="nucleotide sequence ID" value="NZ_SNWP01000010.1"/>
</dbReference>
<comment type="similarity">
    <text evidence="1">Belongs to the UPF0213 family.</text>
</comment>
<dbReference type="PROSITE" id="PS50164">
    <property type="entry name" value="GIY_YIG"/>
    <property type="match status" value="1"/>
</dbReference>
<feature type="domain" description="GIY-YIG" evidence="2">
    <location>
        <begin position="3"/>
        <end position="80"/>
    </location>
</feature>
<sequence length="94" mass="11176">MIKLGYVYILTNSSKTMLYVGVTSDLTKRIRQHQQKVYSKSYTAKYNIHLLIYYETYALVVDAIKREKEIKGWSRSKKEKLIKVKNPNWEILCI</sequence>
<dbReference type="InterPro" id="IPR050190">
    <property type="entry name" value="UPF0213_domain"/>
</dbReference>
<keyword evidence="3" id="KW-0378">Hydrolase</keyword>
<dbReference type="InterPro" id="IPR000305">
    <property type="entry name" value="GIY-YIG_endonuc"/>
</dbReference>